<name>A0A069BF46_BURPE</name>
<organism evidence="2 4">
    <name type="scientific">Burkholderia pseudomallei</name>
    <name type="common">Pseudomonas pseudomallei</name>
    <dbReference type="NCBI Taxonomy" id="28450"/>
    <lineage>
        <taxon>Bacteria</taxon>
        <taxon>Pseudomonadati</taxon>
        <taxon>Pseudomonadota</taxon>
        <taxon>Betaproteobacteria</taxon>
        <taxon>Burkholderiales</taxon>
        <taxon>Burkholderiaceae</taxon>
        <taxon>Burkholderia</taxon>
        <taxon>pseudomallei group</taxon>
    </lineage>
</organism>
<evidence type="ECO:0000313" key="4">
    <source>
        <dbReference type="Proteomes" id="UP000030475"/>
    </source>
</evidence>
<dbReference type="Proteomes" id="UP000231878">
    <property type="component" value="Unassembled WGS sequence"/>
</dbReference>
<dbReference type="RefSeq" id="WP_004198264.1">
    <property type="nucleotide sequence ID" value="NZ_AP028072.1"/>
</dbReference>
<dbReference type="EMBL" id="PHRB01000027">
    <property type="protein sequence ID" value="PJO63838.1"/>
    <property type="molecule type" value="Genomic_DNA"/>
</dbReference>
<dbReference type="SUPFAM" id="SSF47336">
    <property type="entry name" value="ACP-like"/>
    <property type="match status" value="1"/>
</dbReference>
<comment type="caution">
    <text evidence="2">The sequence shown here is derived from an EMBL/GenBank/DDBJ whole genome shotgun (WGS) entry which is preliminary data.</text>
</comment>
<reference evidence="3 5" key="2">
    <citation type="submission" date="2017-11" db="EMBL/GenBank/DDBJ databases">
        <title>Molecular characterization of Burkholderia pseudomallei and closely related isolates from Vietnam.</title>
        <authorList>
            <person name="Ustinov D.V."/>
            <person name="Antonov A.S."/>
            <person name="Avdusheva E.F."/>
            <person name="Shpak I.M."/>
            <person name="Zakharova I.B."/>
            <person name="Thi L.A."/>
            <person name="Teteryatnikova N."/>
            <person name="Lopasteyskaya Y.A."/>
            <person name="Kuzyutina J.A."/>
            <person name="Ngo T.N."/>
            <person name="Victorov D.V."/>
        </authorList>
    </citation>
    <scope>NUCLEOTIDE SEQUENCE [LARGE SCALE GENOMIC DNA]</scope>
    <source>
        <strain evidence="3 5">V1512</strain>
    </source>
</reference>
<accession>A0A069BF46</accession>
<dbReference type="OrthoDB" id="487863at2"/>
<dbReference type="GeneID" id="93063173"/>
<dbReference type="InterPro" id="IPR009081">
    <property type="entry name" value="PP-bd_ACP"/>
</dbReference>
<evidence type="ECO:0000313" key="5">
    <source>
        <dbReference type="Proteomes" id="UP000231878"/>
    </source>
</evidence>
<feature type="domain" description="Carrier" evidence="1">
    <location>
        <begin position="20"/>
        <end position="75"/>
    </location>
</feature>
<dbReference type="Pfam" id="PF00550">
    <property type="entry name" value="PP-binding"/>
    <property type="match status" value="1"/>
</dbReference>
<dbReference type="EMBL" id="JQIM01000009">
    <property type="protein sequence ID" value="KGX11567.1"/>
    <property type="molecule type" value="Genomic_DNA"/>
</dbReference>
<dbReference type="OMA" id="MSKERIF"/>
<evidence type="ECO:0000259" key="1">
    <source>
        <dbReference type="Pfam" id="PF00550"/>
    </source>
</evidence>
<dbReference type="Gene3D" id="1.10.1200.10">
    <property type="entry name" value="ACP-like"/>
    <property type="match status" value="1"/>
</dbReference>
<dbReference type="NCBIfam" id="NF005502">
    <property type="entry name" value="PRK07117.1"/>
    <property type="match status" value="1"/>
</dbReference>
<evidence type="ECO:0000313" key="2">
    <source>
        <dbReference type="EMBL" id="KGX11567.1"/>
    </source>
</evidence>
<dbReference type="InterPro" id="IPR036736">
    <property type="entry name" value="ACP-like_sf"/>
</dbReference>
<protein>
    <submittedName>
        <fullName evidence="3">Acyl carrier protein</fullName>
    </submittedName>
    <submittedName>
        <fullName evidence="2">Polyketide biosynthesis acyl-carrier-protein AcpK</fullName>
    </submittedName>
</protein>
<dbReference type="AlphaFoldDB" id="A0A069BF46"/>
<gene>
    <name evidence="2" type="primary">acpK</name>
    <name evidence="3" type="ORF">CWD88_23540</name>
    <name evidence="2" type="ORF">Y036_3993</name>
</gene>
<sequence length="79" mass="8848">MDLQQVFDIIVRHTKEVIPGLDRHAFRTTDALKDLGANSLDRSEIVIMTLESLSLRIPLVEFAGARNIGELAEVLYAKL</sequence>
<evidence type="ECO:0000313" key="3">
    <source>
        <dbReference type="EMBL" id="PJO63838.1"/>
    </source>
</evidence>
<dbReference type="KEGG" id="but:X994_6121"/>
<proteinExistence type="predicted"/>
<reference evidence="2 4" key="1">
    <citation type="submission" date="2014-08" db="EMBL/GenBank/DDBJ databases">
        <authorList>
            <person name="Bunnell A."/>
            <person name="Chain P.S."/>
            <person name="Chertkov O."/>
            <person name="Currie B.J."/>
            <person name="Daligault H.E."/>
            <person name="Davenport K.W."/>
            <person name="Davis C."/>
            <person name="Gleasner C.D."/>
            <person name="Johnson S.L."/>
            <person name="Kaestli M."/>
            <person name="Koren S."/>
            <person name="Kunde Y.A."/>
            <person name="Mayo M."/>
            <person name="McMurry K.K."/>
            <person name="Price E.P."/>
            <person name="Reitenga K.G."/>
            <person name="Robison R."/>
            <person name="Rosovitz M.J."/>
            <person name="Sarovich D.S."/>
            <person name="Teshima H."/>
        </authorList>
    </citation>
    <scope>NUCLEOTIDE SEQUENCE [LARGE SCALE GENOMIC DNA]</scope>
    <source>
        <strain evidence="2 4">MSHR44</strain>
    </source>
</reference>
<dbReference type="Proteomes" id="UP000030475">
    <property type="component" value="Unassembled WGS sequence"/>
</dbReference>